<name>A0ACA9KL17_9GLOM</name>
<organism evidence="1 2">
    <name type="scientific">Scutellospora calospora</name>
    <dbReference type="NCBI Taxonomy" id="85575"/>
    <lineage>
        <taxon>Eukaryota</taxon>
        <taxon>Fungi</taxon>
        <taxon>Fungi incertae sedis</taxon>
        <taxon>Mucoromycota</taxon>
        <taxon>Glomeromycotina</taxon>
        <taxon>Glomeromycetes</taxon>
        <taxon>Diversisporales</taxon>
        <taxon>Gigasporaceae</taxon>
        <taxon>Scutellospora</taxon>
    </lineage>
</organism>
<keyword evidence="2" id="KW-1185">Reference proteome</keyword>
<dbReference type="EMBL" id="CAJVPM010002088">
    <property type="protein sequence ID" value="CAG8479732.1"/>
    <property type="molecule type" value="Genomic_DNA"/>
</dbReference>
<gene>
    <name evidence="1" type="ORF">SCALOS_LOCUS2372</name>
</gene>
<evidence type="ECO:0000313" key="2">
    <source>
        <dbReference type="Proteomes" id="UP000789860"/>
    </source>
</evidence>
<accession>A0ACA9KL17</accession>
<protein>
    <submittedName>
        <fullName evidence="1">9938_t:CDS:1</fullName>
    </submittedName>
</protein>
<sequence>MSKDEEKNNRIDVLEKEQEILKKKIDELKQKENDTFFDYRNFTKDNKKFNFHHVIDKNNYYVFKFIKEELGINMVIYNYDEQIKLEHIFKLGFSFSFISNDDTSFLIQDNYISLNSDIKVAKIYYEKNVIFEDVADEIIETLSKRSKTMNYFERENFYKLLNNSLKRQQTCDCSHKTKINKHQRLWKILTS</sequence>
<reference evidence="1" key="1">
    <citation type="submission" date="2021-06" db="EMBL/GenBank/DDBJ databases">
        <authorList>
            <person name="Kallberg Y."/>
            <person name="Tangrot J."/>
            <person name="Rosling A."/>
        </authorList>
    </citation>
    <scope>NUCLEOTIDE SEQUENCE</scope>
    <source>
        <strain evidence="1">AU212A</strain>
    </source>
</reference>
<proteinExistence type="predicted"/>
<evidence type="ECO:0000313" key="1">
    <source>
        <dbReference type="EMBL" id="CAG8479732.1"/>
    </source>
</evidence>
<dbReference type="Proteomes" id="UP000789860">
    <property type="component" value="Unassembled WGS sequence"/>
</dbReference>
<comment type="caution">
    <text evidence="1">The sequence shown here is derived from an EMBL/GenBank/DDBJ whole genome shotgun (WGS) entry which is preliminary data.</text>
</comment>